<feature type="binding site" evidence="12">
    <location>
        <position position="270"/>
    </location>
    <ligand>
        <name>[4Fe-4S] cluster</name>
        <dbReference type="ChEBI" id="CHEBI:49883"/>
        <label>2</label>
        <note>4Fe-4S-substrate</note>
    </ligand>
</feature>
<dbReference type="SUPFAM" id="SSF102114">
    <property type="entry name" value="Radical SAM enzymes"/>
    <property type="match status" value="1"/>
</dbReference>
<dbReference type="NCBIfam" id="TIGR02666">
    <property type="entry name" value="moaA"/>
    <property type="match status" value="1"/>
</dbReference>
<accession>A0A1M7UNY1</accession>
<evidence type="ECO:0000256" key="1">
    <source>
        <dbReference type="ARBA" id="ARBA00012167"/>
    </source>
</evidence>
<keyword evidence="6 12" id="KW-0408">Iron</keyword>
<comment type="catalytic activity">
    <reaction evidence="11 12">
        <text>GTP + AH2 + S-adenosyl-L-methionine = (8S)-3',8-cyclo-7,8-dihydroguanosine 5'-triphosphate + 5'-deoxyadenosine + L-methionine + A + H(+)</text>
        <dbReference type="Rhea" id="RHEA:49576"/>
        <dbReference type="ChEBI" id="CHEBI:13193"/>
        <dbReference type="ChEBI" id="CHEBI:15378"/>
        <dbReference type="ChEBI" id="CHEBI:17319"/>
        <dbReference type="ChEBI" id="CHEBI:17499"/>
        <dbReference type="ChEBI" id="CHEBI:37565"/>
        <dbReference type="ChEBI" id="CHEBI:57844"/>
        <dbReference type="ChEBI" id="CHEBI:59789"/>
        <dbReference type="ChEBI" id="CHEBI:131766"/>
        <dbReference type="EC" id="4.1.99.22"/>
    </reaction>
</comment>
<dbReference type="SMART" id="SM00729">
    <property type="entry name" value="Elp3"/>
    <property type="match status" value="1"/>
</dbReference>
<feature type="binding site" evidence="12">
    <location>
        <position position="267"/>
    </location>
    <ligand>
        <name>[4Fe-4S] cluster</name>
        <dbReference type="ChEBI" id="CHEBI:49883"/>
        <label>2</label>
        <note>4Fe-4S-substrate</note>
    </ligand>
</feature>
<dbReference type="CDD" id="cd21117">
    <property type="entry name" value="Twitch_MoaA"/>
    <property type="match status" value="1"/>
</dbReference>
<feature type="binding site" evidence="12">
    <location>
        <position position="43"/>
    </location>
    <ligand>
        <name>S-adenosyl-L-methionine</name>
        <dbReference type="ChEBI" id="CHEBI:59789"/>
    </ligand>
</feature>
<dbReference type="PANTHER" id="PTHR22960:SF0">
    <property type="entry name" value="MOLYBDENUM COFACTOR BIOSYNTHESIS PROTEIN 1"/>
    <property type="match status" value="1"/>
</dbReference>
<evidence type="ECO:0000256" key="4">
    <source>
        <dbReference type="ARBA" id="ARBA00022723"/>
    </source>
</evidence>
<evidence type="ECO:0000256" key="5">
    <source>
        <dbReference type="ARBA" id="ARBA00022741"/>
    </source>
</evidence>
<dbReference type="Pfam" id="PF04055">
    <property type="entry name" value="Radical_SAM"/>
    <property type="match status" value="1"/>
</dbReference>
<dbReference type="InterPro" id="IPR013785">
    <property type="entry name" value="Aldolase_TIM"/>
</dbReference>
<comment type="subunit">
    <text evidence="12">Monomer and homodimer.</text>
</comment>
<dbReference type="InterPro" id="IPR007197">
    <property type="entry name" value="rSAM"/>
</dbReference>
<feature type="domain" description="Radical SAM core" evidence="13">
    <location>
        <begin position="21"/>
        <end position="243"/>
    </location>
</feature>
<dbReference type="EMBL" id="LT670849">
    <property type="protein sequence ID" value="SHN84660.1"/>
    <property type="molecule type" value="Genomic_DNA"/>
</dbReference>
<feature type="binding site" evidence="12">
    <location>
        <position position="44"/>
    </location>
    <ligand>
        <name>[4Fe-4S] cluster</name>
        <dbReference type="ChEBI" id="CHEBI:49883"/>
        <label>1</label>
        <note>4Fe-4S-S-AdoMet</note>
    </ligand>
</feature>
<evidence type="ECO:0000256" key="11">
    <source>
        <dbReference type="ARBA" id="ARBA00048697"/>
    </source>
</evidence>
<feature type="binding site" evidence="12">
    <location>
        <position position="111"/>
    </location>
    <ligand>
        <name>GTP</name>
        <dbReference type="ChEBI" id="CHEBI:37565"/>
    </ligand>
</feature>
<dbReference type="CDD" id="cd01335">
    <property type="entry name" value="Radical_SAM"/>
    <property type="match status" value="1"/>
</dbReference>
<feature type="binding site" evidence="12">
    <location>
        <position position="284"/>
    </location>
    <ligand>
        <name>[4Fe-4S] cluster</name>
        <dbReference type="ChEBI" id="CHEBI:49883"/>
        <label>2</label>
        <note>4Fe-4S-substrate</note>
    </ligand>
</feature>
<organism evidence="14 15">
    <name type="scientific">Bradyrhizobium erythrophlei</name>
    <dbReference type="NCBI Taxonomy" id="1437360"/>
    <lineage>
        <taxon>Bacteria</taxon>
        <taxon>Pseudomonadati</taxon>
        <taxon>Pseudomonadota</taxon>
        <taxon>Alphaproteobacteria</taxon>
        <taxon>Hyphomicrobiales</taxon>
        <taxon>Nitrobacteraceae</taxon>
        <taxon>Bradyrhizobium</taxon>
    </lineage>
</organism>
<evidence type="ECO:0000313" key="15">
    <source>
        <dbReference type="Proteomes" id="UP000184096"/>
    </source>
</evidence>
<comment type="pathway">
    <text evidence="12">Cofactor biosynthesis; molybdopterin biosynthesis.</text>
</comment>
<dbReference type="HAMAP" id="MF_01225_B">
    <property type="entry name" value="MoaA_B"/>
    <property type="match status" value="1"/>
</dbReference>
<dbReference type="GO" id="GO:0051539">
    <property type="term" value="F:4 iron, 4 sulfur cluster binding"/>
    <property type="evidence" value="ECO:0007669"/>
    <property type="project" value="UniProtKB-UniRule"/>
</dbReference>
<reference evidence="15" key="1">
    <citation type="submission" date="2016-11" db="EMBL/GenBank/DDBJ databases">
        <authorList>
            <person name="Varghese N."/>
            <person name="Submissions S."/>
        </authorList>
    </citation>
    <scope>NUCLEOTIDE SEQUENCE [LARGE SCALE GENOMIC DNA]</scope>
    <source>
        <strain evidence="15">GAS401</strain>
    </source>
</reference>
<dbReference type="InterPro" id="IPR006638">
    <property type="entry name" value="Elp3/MiaA/NifB-like_rSAM"/>
</dbReference>
<evidence type="ECO:0000256" key="3">
    <source>
        <dbReference type="ARBA" id="ARBA00022691"/>
    </source>
</evidence>
<dbReference type="InterPro" id="IPR013483">
    <property type="entry name" value="MoaA"/>
</dbReference>
<keyword evidence="2 12" id="KW-0004">4Fe-4S</keyword>
<keyword evidence="7 12" id="KW-0411">Iron-sulfur</keyword>
<feature type="binding site" evidence="12">
    <location>
        <position position="84"/>
    </location>
    <ligand>
        <name>S-adenosyl-L-methionine</name>
        <dbReference type="ChEBI" id="CHEBI:59789"/>
    </ligand>
</feature>
<dbReference type="AlphaFoldDB" id="A0A1M7UNY1"/>
<evidence type="ECO:0000256" key="10">
    <source>
        <dbReference type="ARBA" id="ARBA00023239"/>
    </source>
</evidence>
<evidence type="ECO:0000313" key="14">
    <source>
        <dbReference type="EMBL" id="SHN84660.1"/>
    </source>
</evidence>
<keyword evidence="8 12" id="KW-0342">GTP-binding</keyword>
<dbReference type="InterPro" id="IPR040064">
    <property type="entry name" value="MoaA-like"/>
</dbReference>
<keyword evidence="15" id="KW-1185">Reference proteome</keyword>
<evidence type="ECO:0000256" key="7">
    <source>
        <dbReference type="ARBA" id="ARBA00023014"/>
    </source>
</evidence>
<dbReference type="InterPro" id="IPR010505">
    <property type="entry name" value="MoaA_twitch"/>
</dbReference>
<comment type="cofactor">
    <cofactor evidence="12">
        <name>[4Fe-4S] cluster</name>
        <dbReference type="ChEBI" id="CHEBI:49883"/>
    </cofactor>
    <text evidence="12">Binds 2 [4Fe-4S] clusters. Binds 1 [4Fe-4S] cluster coordinated with 3 cysteines and an exchangeable S-adenosyl-L-methionine and 1 [4Fe-4S] cluster coordinated with 3 cysteines and the GTP-derived substrate.</text>
</comment>
<dbReference type="SFLD" id="SFLDG01386">
    <property type="entry name" value="main_SPASM_domain-containing"/>
    <property type="match status" value="1"/>
</dbReference>
<dbReference type="GO" id="GO:0046872">
    <property type="term" value="F:metal ion binding"/>
    <property type="evidence" value="ECO:0007669"/>
    <property type="project" value="UniProtKB-KW"/>
</dbReference>
<evidence type="ECO:0000259" key="13">
    <source>
        <dbReference type="PROSITE" id="PS51918"/>
    </source>
</evidence>
<dbReference type="GO" id="GO:1904047">
    <property type="term" value="F:S-adenosyl-L-methionine binding"/>
    <property type="evidence" value="ECO:0007669"/>
    <property type="project" value="UniProtKB-UniRule"/>
</dbReference>
<evidence type="ECO:0000256" key="6">
    <source>
        <dbReference type="ARBA" id="ARBA00023004"/>
    </source>
</evidence>
<proteinExistence type="inferred from homology"/>
<name>A0A1M7UNY1_9BRAD</name>
<dbReference type="InterPro" id="IPR050105">
    <property type="entry name" value="MoCo_biosynth_MoaA/MoaC"/>
</dbReference>
<dbReference type="Proteomes" id="UP000184096">
    <property type="component" value="Chromosome I"/>
</dbReference>
<dbReference type="PROSITE" id="PS01305">
    <property type="entry name" value="MOAA_NIFB_PQQE"/>
    <property type="match status" value="1"/>
</dbReference>
<feature type="binding site" evidence="12">
    <location>
        <position position="41"/>
    </location>
    <ligand>
        <name>[4Fe-4S] cluster</name>
        <dbReference type="ChEBI" id="CHEBI:49883"/>
        <label>1</label>
        <note>4Fe-4S-S-AdoMet</note>
    </ligand>
</feature>
<feature type="binding site" evidence="12">
    <location>
        <begin position="272"/>
        <end position="274"/>
    </location>
    <ligand>
        <name>GTP</name>
        <dbReference type="ChEBI" id="CHEBI:37565"/>
    </ligand>
</feature>
<dbReference type="InterPro" id="IPR000385">
    <property type="entry name" value="MoaA_NifB_PqqE_Fe-S-bd_CS"/>
</dbReference>
<keyword evidence="9 12" id="KW-0501">Molybdenum cofactor biosynthesis</keyword>
<keyword evidence="4 12" id="KW-0479">Metal-binding</keyword>
<dbReference type="Pfam" id="PF06463">
    <property type="entry name" value="Mob_synth_C"/>
    <property type="match status" value="1"/>
</dbReference>
<dbReference type="Gene3D" id="3.20.20.70">
    <property type="entry name" value="Aldolase class I"/>
    <property type="match status" value="1"/>
</dbReference>
<evidence type="ECO:0000256" key="12">
    <source>
        <dbReference type="HAMAP-Rule" id="MF_01225"/>
    </source>
</evidence>
<feature type="binding site" evidence="12">
    <location>
        <position position="37"/>
    </location>
    <ligand>
        <name>[4Fe-4S] cluster</name>
        <dbReference type="ChEBI" id="CHEBI:49883"/>
        <label>1</label>
        <note>4Fe-4S-S-AdoMet</note>
    </ligand>
</feature>
<dbReference type="SFLD" id="SFLDG01383">
    <property type="entry name" value="cyclic_pyranopterin_phosphate"/>
    <property type="match status" value="1"/>
</dbReference>
<evidence type="ECO:0000256" key="9">
    <source>
        <dbReference type="ARBA" id="ARBA00023150"/>
    </source>
</evidence>
<gene>
    <name evidence="12" type="primary">moaA</name>
    <name evidence="14" type="ORF">SAMN05444170_5988</name>
</gene>
<comment type="function">
    <text evidence="12">Catalyzes the cyclization of GTP to (8S)-3',8-cyclo-7,8-dihydroguanosine 5'-triphosphate.</text>
</comment>
<dbReference type="PROSITE" id="PS51918">
    <property type="entry name" value="RADICAL_SAM"/>
    <property type="match status" value="1"/>
</dbReference>
<dbReference type="InterPro" id="IPR058240">
    <property type="entry name" value="rSAM_sf"/>
</dbReference>
<comment type="similarity">
    <text evidence="12">Belongs to the radical SAM superfamily. MoaA family.</text>
</comment>
<dbReference type="GO" id="GO:0061798">
    <property type="term" value="F:GTP 3',8'-cyclase activity"/>
    <property type="evidence" value="ECO:0007669"/>
    <property type="project" value="UniProtKB-UniRule"/>
</dbReference>
<feature type="binding site" evidence="12">
    <location>
        <position position="135"/>
    </location>
    <ligand>
        <name>S-adenosyl-L-methionine</name>
        <dbReference type="ChEBI" id="CHEBI:59789"/>
    </ligand>
</feature>
<dbReference type="GO" id="GO:0005525">
    <property type="term" value="F:GTP binding"/>
    <property type="evidence" value="ECO:0007669"/>
    <property type="project" value="UniProtKB-UniRule"/>
</dbReference>
<dbReference type="UniPathway" id="UPA00344"/>
<feature type="binding site" evidence="12">
    <location>
        <position position="80"/>
    </location>
    <ligand>
        <name>GTP</name>
        <dbReference type="ChEBI" id="CHEBI:37565"/>
    </ligand>
</feature>
<sequence length="339" mass="37553">MPSKGRGNIIMRSQPPLLIDTFGRRIEYLRLSVTDRCDLRCTYCIPKGFRGFQEPSSWLRFEEIERLISIMASRGLKRIRLTGGEPLVRRDLPILAARLAAIPGIDDLSLSTNATRLHAFAAPLREAGVRRVNVSLDSLRADRVATICGRDVLDQILAGLGAAKEAGFAPIKINMVAMRGVNDDEIDDMIDFCVEQGFVLRLIEAMPMGATGRNTQYLDLQPIRRRLQQERGLVAADVPGGGPARYMKSPDGRLSIGFITALSEHFCATCNRVRLAVDGTMYLCLGQRDQMAFGPLLRRGASDAEIVEALRSAMMLKPERHEFNEKPEKILRIMAATGG</sequence>
<keyword evidence="10 12" id="KW-0456">Lyase</keyword>
<keyword evidence="5 12" id="KW-0547">Nucleotide-binding</keyword>
<feature type="binding site" evidence="12">
    <location>
        <position position="206"/>
    </location>
    <ligand>
        <name>S-adenosyl-L-methionine</name>
        <dbReference type="ChEBI" id="CHEBI:59789"/>
    </ligand>
</feature>
<evidence type="ECO:0000256" key="2">
    <source>
        <dbReference type="ARBA" id="ARBA00022485"/>
    </source>
</evidence>
<dbReference type="PANTHER" id="PTHR22960">
    <property type="entry name" value="MOLYBDOPTERIN COFACTOR SYNTHESIS PROTEIN A"/>
    <property type="match status" value="1"/>
</dbReference>
<dbReference type="GO" id="GO:0061799">
    <property type="term" value="F:cyclic pyranopterin monophosphate synthase activity"/>
    <property type="evidence" value="ECO:0007669"/>
    <property type="project" value="TreeGrafter"/>
</dbReference>
<keyword evidence="3 12" id="KW-0949">S-adenosyl-L-methionine</keyword>
<feature type="binding site" evidence="12">
    <location>
        <position position="30"/>
    </location>
    <ligand>
        <name>GTP</name>
        <dbReference type="ChEBI" id="CHEBI:37565"/>
    </ligand>
</feature>
<evidence type="ECO:0000256" key="8">
    <source>
        <dbReference type="ARBA" id="ARBA00023134"/>
    </source>
</evidence>
<dbReference type="GO" id="GO:0006777">
    <property type="term" value="P:Mo-molybdopterin cofactor biosynthetic process"/>
    <property type="evidence" value="ECO:0007669"/>
    <property type="project" value="UniProtKB-UniRule"/>
</dbReference>
<dbReference type="EC" id="4.1.99.22" evidence="1 12"/>
<feature type="binding site" evidence="12">
    <location>
        <position position="172"/>
    </location>
    <ligand>
        <name>GTP</name>
        <dbReference type="ChEBI" id="CHEBI:37565"/>
    </ligand>
</feature>
<dbReference type="SFLD" id="SFLDG01067">
    <property type="entry name" value="SPASM/twitch_domain_containing"/>
    <property type="match status" value="1"/>
</dbReference>
<dbReference type="SFLD" id="SFLDS00029">
    <property type="entry name" value="Radical_SAM"/>
    <property type="match status" value="1"/>
</dbReference>
<protein>
    <recommendedName>
        <fullName evidence="1 12">GTP 3',8-cyclase</fullName>
        <ecNumber evidence="1 12">4.1.99.22</ecNumber>
    </recommendedName>
    <alternativeName>
        <fullName evidence="12">Molybdenum cofactor biosynthesis protein A</fullName>
    </alternativeName>
</protein>